<organism evidence="2 3">
    <name type="scientific">Raphidocelis subcapitata</name>
    <dbReference type="NCBI Taxonomy" id="307507"/>
    <lineage>
        <taxon>Eukaryota</taxon>
        <taxon>Viridiplantae</taxon>
        <taxon>Chlorophyta</taxon>
        <taxon>core chlorophytes</taxon>
        <taxon>Chlorophyceae</taxon>
        <taxon>CS clade</taxon>
        <taxon>Sphaeropleales</taxon>
        <taxon>Selenastraceae</taxon>
        <taxon>Raphidocelis</taxon>
    </lineage>
</organism>
<dbReference type="OrthoDB" id="271259at2759"/>
<dbReference type="GO" id="GO:0016301">
    <property type="term" value="F:kinase activity"/>
    <property type="evidence" value="ECO:0007669"/>
    <property type="project" value="UniProtKB-KW"/>
</dbReference>
<dbReference type="Gene3D" id="3.40.50.300">
    <property type="entry name" value="P-loop containing nucleotide triphosphate hydrolases"/>
    <property type="match status" value="1"/>
</dbReference>
<evidence type="ECO:0000313" key="2">
    <source>
        <dbReference type="EMBL" id="GBF91278.1"/>
    </source>
</evidence>
<feature type="compositionally biased region" description="Low complexity" evidence="1">
    <location>
        <begin position="553"/>
        <end position="568"/>
    </location>
</feature>
<dbReference type="InterPro" id="IPR027417">
    <property type="entry name" value="P-loop_NTPase"/>
</dbReference>
<dbReference type="STRING" id="307507.A0A2V0NUD9"/>
<reference evidence="2 3" key="1">
    <citation type="journal article" date="2018" name="Sci. Rep.">
        <title>Raphidocelis subcapitata (=Pseudokirchneriella subcapitata) provides an insight into genome evolution and environmental adaptations in the Sphaeropleales.</title>
        <authorList>
            <person name="Suzuki S."/>
            <person name="Yamaguchi H."/>
            <person name="Nakajima N."/>
            <person name="Kawachi M."/>
        </authorList>
    </citation>
    <scope>NUCLEOTIDE SEQUENCE [LARGE SCALE GENOMIC DNA]</scope>
    <source>
        <strain evidence="2 3">NIES-35</strain>
    </source>
</reference>
<proteinExistence type="predicted"/>
<feature type="compositionally biased region" description="Low complexity" evidence="1">
    <location>
        <begin position="412"/>
        <end position="425"/>
    </location>
</feature>
<accession>A0A2V0NUD9</accession>
<protein>
    <submittedName>
        <fullName evidence="2">2-phosphoglycerate kinase</fullName>
    </submittedName>
</protein>
<keyword evidence="3" id="KW-1185">Reference proteome</keyword>
<gene>
    <name evidence="2" type="ORF">Rsub_03598</name>
</gene>
<dbReference type="SUPFAM" id="SSF52540">
    <property type="entry name" value="P-loop containing nucleoside triphosphate hydrolases"/>
    <property type="match status" value="1"/>
</dbReference>
<dbReference type="PANTHER" id="PTHR33477:SF2">
    <property type="entry name" value="2-PHOSPHOGLYCERATE KINASE"/>
    <property type="match status" value="1"/>
</dbReference>
<dbReference type="EMBL" id="BDRX01000023">
    <property type="protein sequence ID" value="GBF91278.1"/>
    <property type="molecule type" value="Genomic_DNA"/>
</dbReference>
<feature type="compositionally biased region" description="Pro residues" evidence="1">
    <location>
        <begin position="426"/>
        <end position="443"/>
    </location>
</feature>
<evidence type="ECO:0000313" key="3">
    <source>
        <dbReference type="Proteomes" id="UP000247498"/>
    </source>
</evidence>
<dbReference type="PANTHER" id="PTHR33477">
    <property type="entry name" value="P-LOOP NTPASE DOMAIN-CONTAINING PROTEIN LPA1 HOMOLOG 1"/>
    <property type="match status" value="1"/>
</dbReference>
<dbReference type="AlphaFoldDB" id="A0A2V0NUD9"/>
<feature type="compositionally biased region" description="Low complexity" evidence="1">
    <location>
        <begin position="518"/>
        <end position="528"/>
    </location>
</feature>
<name>A0A2V0NUD9_9CHLO</name>
<feature type="compositionally biased region" description="Gly residues" evidence="1">
    <location>
        <begin position="268"/>
        <end position="278"/>
    </location>
</feature>
<keyword evidence="2" id="KW-0808">Transferase</keyword>
<feature type="compositionally biased region" description="Low complexity" evidence="1">
    <location>
        <begin position="289"/>
        <end position="307"/>
    </location>
</feature>
<feature type="region of interest" description="Disordered" evidence="1">
    <location>
        <begin position="239"/>
        <end position="644"/>
    </location>
</feature>
<sequence>MEALRQQAEAPQRGPKKRTGTSKYDFVKVKVWLGDNMDHYYVLSRFLVCRMLTVTMIPVVKAVKIALELKKHFVDQNKLDAELEEELFRLMAARGFGDAYIRCHRMVAAFYRQRQPLVILICGTAWTGKSSVAQQLAARINIPNVMQTDVLHDLLRRGAAPGLARAPLWARGDLAGDAALLAEFKRECRVVRQAMQGDLVKTLSDGKPIIIEGLHLDPALFIPELARAGVIMLPARGGAPPDGGGAAQAGARGAAAARGGSAGTARAGEGGGGGGGGPPRREVRRATSAPAVRQAAQAAGGQQPAWQHPTSPQRHAAWQWDPSGQQEQAELQEEGEQRSRLGERPREQEQEQEQESVQQQLGTCELKHHTLGHQQQDQDLTEQQDEQQQGQRQQHQQQRQPDGAARLADEVGALADQLADALGPLGPRPRSGPPLTGKPPPPQQQQQQQQEQRQPLGTPPRSPLRARGALMSPGSPASPSGISREDSTTEVVSVQPSEDMALLSAEPSAGSLGRADDGAAAAAATPDAGGEEEGEEGAGRGEPPPSLRHPEVQQAQQRSRRPASATAPLPGPSGPRSVRGAGIPPAAPRPTAQTPPRGPYEPLPLTEPVPRRQPPPARAGQPPPAPPPPPAPAPASPPWPLPPLPLPPAGGGGVPLFVPVVVCMDEEDHALVAQDALACQPRGAAPDDPAAAPGGGGGGGGGPPPQLREALRRARVVQDYLTAFEGQGLPVVRLQYGADGVDRIHEYVLQCIQVAMAL</sequence>
<feature type="compositionally biased region" description="Pro residues" evidence="1">
    <location>
        <begin position="596"/>
        <end position="644"/>
    </location>
</feature>
<feature type="compositionally biased region" description="Low complexity" evidence="1">
    <location>
        <begin position="472"/>
        <end position="482"/>
    </location>
</feature>
<feature type="region of interest" description="Disordered" evidence="1">
    <location>
        <begin position="1"/>
        <end position="20"/>
    </location>
</feature>
<dbReference type="InParanoid" id="A0A2V0NUD9"/>
<evidence type="ECO:0000256" key="1">
    <source>
        <dbReference type="SAM" id="MobiDB-lite"/>
    </source>
</evidence>
<dbReference type="Proteomes" id="UP000247498">
    <property type="component" value="Unassembled WGS sequence"/>
</dbReference>
<feature type="region of interest" description="Disordered" evidence="1">
    <location>
        <begin position="682"/>
        <end position="707"/>
    </location>
</feature>
<feature type="compositionally biased region" description="Basic and acidic residues" evidence="1">
    <location>
        <begin position="335"/>
        <end position="349"/>
    </location>
</feature>
<feature type="compositionally biased region" description="Low complexity" evidence="1">
    <location>
        <begin position="386"/>
        <end position="400"/>
    </location>
</feature>
<feature type="compositionally biased region" description="Low complexity" evidence="1">
    <location>
        <begin position="579"/>
        <end position="595"/>
    </location>
</feature>
<feature type="compositionally biased region" description="Low complexity" evidence="1">
    <location>
        <begin position="444"/>
        <end position="455"/>
    </location>
</feature>
<keyword evidence="2" id="KW-0418">Kinase</keyword>
<feature type="compositionally biased region" description="Low complexity" evidence="1">
    <location>
        <begin position="248"/>
        <end position="267"/>
    </location>
</feature>
<feature type="compositionally biased region" description="Low complexity" evidence="1">
    <location>
        <begin position="683"/>
        <end position="692"/>
    </location>
</feature>
<comment type="caution">
    <text evidence="2">The sequence shown here is derived from an EMBL/GenBank/DDBJ whole genome shotgun (WGS) entry which is preliminary data.</text>
</comment>